<name>A0ABU0F311_9PSEU</name>
<protein>
    <submittedName>
        <fullName evidence="2">Uncharacterized protein</fullName>
    </submittedName>
</protein>
<organism evidence="2 3">
    <name type="scientific">Amycolatopsis thermophila</name>
    <dbReference type="NCBI Taxonomy" id="206084"/>
    <lineage>
        <taxon>Bacteria</taxon>
        <taxon>Bacillati</taxon>
        <taxon>Actinomycetota</taxon>
        <taxon>Actinomycetes</taxon>
        <taxon>Pseudonocardiales</taxon>
        <taxon>Pseudonocardiaceae</taxon>
        <taxon>Amycolatopsis</taxon>
    </lineage>
</organism>
<feature type="compositionally biased region" description="Basic and acidic residues" evidence="1">
    <location>
        <begin position="1"/>
        <end position="28"/>
    </location>
</feature>
<reference evidence="2 3" key="1">
    <citation type="submission" date="2023-07" db="EMBL/GenBank/DDBJ databases">
        <title>Sequencing the genomes of 1000 actinobacteria strains.</title>
        <authorList>
            <person name="Klenk H.-P."/>
        </authorList>
    </citation>
    <scope>NUCLEOTIDE SEQUENCE [LARGE SCALE GENOMIC DNA]</scope>
    <source>
        <strain evidence="2 3">DSM 45805</strain>
    </source>
</reference>
<evidence type="ECO:0000313" key="2">
    <source>
        <dbReference type="EMBL" id="MDQ0381883.1"/>
    </source>
</evidence>
<evidence type="ECO:0000313" key="3">
    <source>
        <dbReference type="Proteomes" id="UP001229651"/>
    </source>
</evidence>
<feature type="compositionally biased region" description="Basic and acidic residues" evidence="1">
    <location>
        <begin position="36"/>
        <end position="51"/>
    </location>
</feature>
<dbReference type="RefSeq" id="WP_306996626.1">
    <property type="nucleotide sequence ID" value="NZ_JAUSUT010000001.1"/>
</dbReference>
<comment type="caution">
    <text evidence="2">The sequence shown here is derived from an EMBL/GenBank/DDBJ whole genome shotgun (WGS) entry which is preliminary data.</text>
</comment>
<proteinExistence type="predicted"/>
<dbReference type="EMBL" id="JAUSUT010000001">
    <property type="protein sequence ID" value="MDQ0381883.1"/>
    <property type="molecule type" value="Genomic_DNA"/>
</dbReference>
<sequence>MNRRPDDHLDEVREQAREAHESIEDRYQEAISSLEEIMRGKPTDTQRDEDE</sequence>
<accession>A0ABU0F311</accession>
<gene>
    <name evidence="2" type="ORF">FB470_005877</name>
</gene>
<evidence type="ECO:0000256" key="1">
    <source>
        <dbReference type="SAM" id="MobiDB-lite"/>
    </source>
</evidence>
<dbReference type="Proteomes" id="UP001229651">
    <property type="component" value="Unassembled WGS sequence"/>
</dbReference>
<feature type="region of interest" description="Disordered" evidence="1">
    <location>
        <begin position="1"/>
        <end position="51"/>
    </location>
</feature>
<keyword evidence="3" id="KW-1185">Reference proteome</keyword>